<dbReference type="InterPro" id="IPR015095">
    <property type="entry name" value="AlkB_hom8_N"/>
</dbReference>
<dbReference type="AlphaFoldDB" id="A0AAW0MRZ1"/>
<dbReference type="Gene3D" id="3.60.10.10">
    <property type="entry name" value="Endonuclease/exonuclease/phosphatase"/>
    <property type="match status" value="1"/>
</dbReference>
<accession>A0AAW0MRZ1</accession>
<dbReference type="PANTHER" id="PTHR47510">
    <property type="entry name" value="REVERSE TRANSCRIPTASE DOMAIN-CONTAINING PROTEIN"/>
    <property type="match status" value="1"/>
</dbReference>
<feature type="compositionally biased region" description="Basic and acidic residues" evidence="1">
    <location>
        <begin position="854"/>
        <end position="873"/>
    </location>
</feature>
<feature type="domain" description="Alkylated DNA repair protein AlkB homologue 8 N-terminal" evidence="2">
    <location>
        <begin position="706"/>
        <end position="743"/>
    </location>
</feature>
<evidence type="ECO:0000313" key="4">
    <source>
        <dbReference type="Proteomes" id="UP001460270"/>
    </source>
</evidence>
<dbReference type="Pfam" id="PF09004">
    <property type="entry name" value="ALKBH8_N"/>
    <property type="match status" value="1"/>
</dbReference>
<reference evidence="4" key="1">
    <citation type="submission" date="2024-04" db="EMBL/GenBank/DDBJ databases">
        <title>Salinicola lusitanus LLJ914,a marine bacterium isolated from the Okinawa Trough.</title>
        <authorList>
            <person name="Li J."/>
        </authorList>
    </citation>
    <scope>NUCLEOTIDE SEQUENCE [LARGE SCALE GENOMIC DNA]</scope>
</reference>
<evidence type="ECO:0000259" key="2">
    <source>
        <dbReference type="Pfam" id="PF09004"/>
    </source>
</evidence>
<comment type="caution">
    <text evidence="3">The sequence shown here is derived from an EMBL/GenBank/DDBJ whole genome shotgun (WGS) entry which is preliminary data.</text>
</comment>
<evidence type="ECO:0000256" key="1">
    <source>
        <dbReference type="SAM" id="MobiDB-lite"/>
    </source>
</evidence>
<sequence>MARLRPDAVGIALSKCVLCLILLGLLTARLSALITYDRSTLLHIESSQMSVIKESTPACSWWPSEIRRDVSSCRFKRRRGKRGGVRNRLRAEALRPPLPSILLANVQSLDNKLDDLRARVRFQRDIRDCNIFCFTETWLTPSIPDHAVLPNDMFTIIRMDRTLDSGKSKGGGVCFMINNRWCNPANIKVLSDSCSPYLEHLAILCRPFYLPREITSVITIAVYIPPQADTDTALVALQDIISKHRNKYPDAALIVAGDFNKANLKRVLPNFYQHVTCPTRGVNILDHCYSTFKNGYKSMSLPAFGSSDHVSVFLIPKYSQKLKSRLPQTKQVRRWTDQSEGVLQDALDDVDWAMFQSSADDIHEFTDVVISFVYKLTEDVVPTKTIKVFSNQKPWVDRSVRGALNARTAAYNQGDMSLYKAERYNVRKTVNMAKQRYGNRVELQLADRDSRRMWQGLRTITDYKGPAHTPTTADQNLVEDLNKFFTRFEVNSASVVSRGEPVLEDAVSSVSEQDVRRMLLRVNGRKAPGPDFIPGTLCNLPIGQIEAEMMPSPTFYIPLSHIWIRAGGGYVRLLFIDYSSAFNTIVPQRLTQKLGELGLSSTLCLWDCTATKTSNAIVKFADDTVVIGLISNNNEAAYFEEVALLSTWCKENNLVINVSKTKEIVVDPRRGKGRMHQTQLNINGSTVERVPTYKYLGVNIAEDMKWDQHISSVVKKSRQRLYHLRKLRQFNISVELRRTFYCSTHFISGLNLPWAVAAEAPLSLTVHAVSVKHKNNIFHKIDLISSTDLNAYTEETHLTPSEILSIDSNCHQDLTTDLGSSSSKQLKVDESTKLKGEKIGRTTTDNGSNFIKALRTDSSDDNRNTNADCHAEVTENEEDEEDEEAEEVEADEDSSEYRLSPVELSFLNEYVTVMTPVAKALNILQAEAEVHI</sequence>
<dbReference type="Proteomes" id="UP001460270">
    <property type="component" value="Unassembled WGS sequence"/>
</dbReference>
<feature type="region of interest" description="Disordered" evidence="1">
    <location>
        <begin position="837"/>
        <end position="897"/>
    </location>
</feature>
<protein>
    <recommendedName>
        <fullName evidence="2">Alkylated DNA repair protein AlkB homologue 8 N-terminal domain-containing protein</fullName>
    </recommendedName>
</protein>
<dbReference type="GO" id="GO:0016706">
    <property type="term" value="F:2-oxoglutarate-dependent dioxygenase activity"/>
    <property type="evidence" value="ECO:0007669"/>
    <property type="project" value="InterPro"/>
</dbReference>
<keyword evidence="4" id="KW-1185">Reference proteome</keyword>
<feature type="compositionally biased region" description="Acidic residues" evidence="1">
    <location>
        <begin position="874"/>
        <end position="894"/>
    </location>
</feature>
<proteinExistence type="predicted"/>
<dbReference type="SUPFAM" id="SSF56219">
    <property type="entry name" value="DNase I-like"/>
    <property type="match status" value="1"/>
</dbReference>
<organism evidence="3 4">
    <name type="scientific">Mugilogobius chulae</name>
    <name type="common">yellowstripe goby</name>
    <dbReference type="NCBI Taxonomy" id="88201"/>
    <lineage>
        <taxon>Eukaryota</taxon>
        <taxon>Metazoa</taxon>
        <taxon>Chordata</taxon>
        <taxon>Craniata</taxon>
        <taxon>Vertebrata</taxon>
        <taxon>Euteleostomi</taxon>
        <taxon>Actinopterygii</taxon>
        <taxon>Neopterygii</taxon>
        <taxon>Teleostei</taxon>
        <taxon>Neoteleostei</taxon>
        <taxon>Acanthomorphata</taxon>
        <taxon>Gobiaria</taxon>
        <taxon>Gobiiformes</taxon>
        <taxon>Gobioidei</taxon>
        <taxon>Gobiidae</taxon>
        <taxon>Gobionellinae</taxon>
        <taxon>Mugilogobius</taxon>
    </lineage>
</organism>
<name>A0AAW0MRZ1_9GOBI</name>
<dbReference type="PANTHER" id="PTHR47510:SF3">
    <property type="entry name" value="ENDO_EXONUCLEASE_PHOSPHATASE DOMAIN-CONTAINING PROTEIN"/>
    <property type="match status" value="1"/>
</dbReference>
<evidence type="ECO:0000313" key="3">
    <source>
        <dbReference type="EMBL" id="KAK7881961.1"/>
    </source>
</evidence>
<dbReference type="EMBL" id="JBBPFD010000021">
    <property type="protein sequence ID" value="KAK7881961.1"/>
    <property type="molecule type" value="Genomic_DNA"/>
</dbReference>
<dbReference type="GO" id="GO:0008168">
    <property type="term" value="F:methyltransferase activity"/>
    <property type="evidence" value="ECO:0007669"/>
    <property type="project" value="InterPro"/>
</dbReference>
<gene>
    <name evidence="3" type="ORF">WMY93_028135</name>
</gene>
<dbReference type="InterPro" id="IPR036691">
    <property type="entry name" value="Endo/exonu/phosph_ase_sf"/>
</dbReference>